<evidence type="ECO:0000259" key="8">
    <source>
        <dbReference type="PROSITE" id="PS50880"/>
    </source>
</evidence>
<dbReference type="InterPro" id="IPR006171">
    <property type="entry name" value="TOPRIM_dom"/>
</dbReference>
<protein>
    <recommendedName>
        <fullName evidence="7">Recombination protein RecR</fullName>
    </recommendedName>
</protein>
<keyword evidence="2 7" id="KW-0227">DNA damage</keyword>
<keyword evidence="4 7" id="KW-0862">Zinc</keyword>
<dbReference type="GO" id="GO:0003677">
    <property type="term" value="F:DNA binding"/>
    <property type="evidence" value="ECO:0007669"/>
    <property type="project" value="UniProtKB-UniRule"/>
</dbReference>
<proteinExistence type="inferred from homology"/>
<dbReference type="PANTHER" id="PTHR30446">
    <property type="entry name" value="RECOMBINATION PROTEIN RECR"/>
    <property type="match status" value="1"/>
</dbReference>
<evidence type="ECO:0000313" key="9">
    <source>
        <dbReference type="EMBL" id="OGZ53328.1"/>
    </source>
</evidence>
<dbReference type="STRING" id="1802126.A3B25_03780"/>
<evidence type="ECO:0000256" key="3">
    <source>
        <dbReference type="ARBA" id="ARBA00022771"/>
    </source>
</evidence>
<evidence type="ECO:0000256" key="6">
    <source>
        <dbReference type="ARBA" id="ARBA00023204"/>
    </source>
</evidence>
<accession>A0A1G2GU40</accession>
<evidence type="ECO:0000256" key="7">
    <source>
        <dbReference type="HAMAP-Rule" id="MF_00017"/>
    </source>
</evidence>
<dbReference type="GO" id="GO:0006281">
    <property type="term" value="P:DNA repair"/>
    <property type="evidence" value="ECO:0007669"/>
    <property type="project" value="UniProtKB-UniRule"/>
</dbReference>
<gene>
    <name evidence="7" type="primary">recR</name>
    <name evidence="9" type="ORF">A3B25_03780</name>
</gene>
<organism evidence="9 10">
    <name type="scientific">Candidatus Ryanbacteria bacterium RIFCSPLOWO2_01_FULL_48_26</name>
    <dbReference type="NCBI Taxonomy" id="1802126"/>
    <lineage>
        <taxon>Bacteria</taxon>
        <taxon>Candidatus Ryaniibacteriota</taxon>
    </lineage>
</organism>
<keyword evidence="6 7" id="KW-0234">DNA repair</keyword>
<dbReference type="PANTHER" id="PTHR30446:SF0">
    <property type="entry name" value="RECOMBINATION PROTEIN RECR"/>
    <property type="match status" value="1"/>
</dbReference>
<evidence type="ECO:0000256" key="4">
    <source>
        <dbReference type="ARBA" id="ARBA00022833"/>
    </source>
</evidence>
<evidence type="ECO:0000256" key="1">
    <source>
        <dbReference type="ARBA" id="ARBA00022723"/>
    </source>
</evidence>
<evidence type="ECO:0000256" key="2">
    <source>
        <dbReference type="ARBA" id="ARBA00022763"/>
    </source>
</evidence>
<comment type="caution">
    <text evidence="7">Lacks conserved residue(s) required for the propagation of feature annotation.</text>
</comment>
<dbReference type="InterPro" id="IPR000093">
    <property type="entry name" value="DNA_Rcmb_RecR"/>
</dbReference>
<dbReference type="Proteomes" id="UP000179106">
    <property type="component" value="Unassembled WGS sequence"/>
</dbReference>
<dbReference type="Gene3D" id="1.10.8.420">
    <property type="entry name" value="RecR Domain 1"/>
    <property type="match status" value="1"/>
</dbReference>
<dbReference type="AlphaFoldDB" id="A0A1G2GU40"/>
<dbReference type="EMBL" id="MHNW01000023">
    <property type="protein sequence ID" value="OGZ53328.1"/>
    <property type="molecule type" value="Genomic_DNA"/>
</dbReference>
<comment type="function">
    <text evidence="7">May play a role in DNA repair. It seems to be involved in an RecBC-independent recombinational process of DNA repair. It may act with RecF and RecO.</text>
</comment>
<feature type="domain" description="Toprim" evidence="8">
    <location>
        <begin position="81"/>
        <end position="179"/>
    </location>
</feature>
<keyword evidence="5 7" id="KW-0233">DNA recombination</keyword>
<comment type="caution">
    <text evidence="9">The sequence shown here is derived from an EMBL/GenBank/DDBJ whole genome shotgun (WGS) entry which is preliminary data.</text>
</comment>
<evidence type="ECO:0000256" key="5">
    <source>
        <dbReference type="ARBA" id="ARBA00023172"/>
    </source>
</evidence>
<name>A0A1G2GU40_9BACT</name>
<comment type="similarity">
    <text evidence="7">Belongs to the RecR family.</text>
</comment>
<dbReference type="Gene3D" id="3.40.1360.10">
    <property type="match status" value="1"/>
</dbReference>
<sequence length="200" mass="22131">MKLPNAIKNLADHLSELPSIGPRQATRLAFYLISRGANEIRGLADAVSDINNIKICSQCFFVHQNSGDRCDICGNPSRRRDVIMIVEKETDLISVENTGKFLGRYFIIGPIPKTGVFEDVQKLRIQNFKNNIKKDLGGMAEEIIFGFNPTSLGDFHASLLSKEFQPLAKKISRLGRGLPTGGEIEFADDETLSGALEHRA</sequence>
<dbReference type="GO" id="GO:0008270">
    <property type="term" value="F:zinc ion binding"/>
    <property type="evidence" value="ECO:0007669"/>
    <property type="project" value="UniProtKB-KW"/>
</dbReference>
<dbReference type="Pfam" id="PF21176">
    <property type="entry name" value="RecR_HhH"/>
    <property type="match status" value="1"/>
</dbReference>
<dbReference type="PROSITE" id="PS50880">
    <property type="entry name" value="TOPRIM"/>
    <property type="match status" value="1"/>
</dbReference>
<evidence type="ECO:0000313" key="10">
    <source>
        <dbReference type="Proteomes" id="UP000179106"/>
    </source>
</evidence>
<dbReference type="GO" id="GO:0006310">
    <property type="term" value="P:DNA recombination"/>
    <property type="evidence" value="ECO:0007669"/>
    <property type="project" value="UniProtKB-UniRule"/>
</dbReference>
<dbReference type="Pfam" id="PF21175">
    <property type="entry name" value="RecR_C"/>
    <property type="match status" value="1"/>
</dbReference>
<dbReference type="HAMAP" id="MF_00017">
    <property type="entry name" value="RecR"/>
    <property type="match status" value="1"/>
</dbReference>
<reference evidence="9 10" key="1">
    <citation type="journal article" date="2016" name="Nat. Commun.">
        <title>Thousands of microbial genomes shed light on interconnected biogeochemical processes in an aquifer system.</title>
        <authorList>
            <person name="Anantharaman K."/>
            <person name="Brown C.T."/>
            <person name="Hug L.A."/>
            <person name="Sharon I."/>
            <person name="Castelle C.J."/>
            <person name="Probst A.J."/>
            <person name="Thomas B.C."/>
            <person name="Singh A."/>
            <person name="Wilkins M.J."/>
            <person name="Karaoz U."/>
            <person name="Brodie E.L."/>
            <person name="Williams K.H."/>
            <person name="Hubbard S.S."/>
            <person name="Banfield J.F."/>
        </authorList>
    </citation>
    <scope>NUCLEOTIDE SEQUENCE [LARGE SCALE GENOMIC DNA]</scope>
</reference>
<dbReference type="SUPFAM" id="SSF111304">
    <property type="entry name" value="Recombination protein RecR"/>
    <property type="match status" value="1"/>
</dbReference>
<keyword evidence="1 7" id="KW-0479">Metal-binding</keyword>
<keyword evidence="3 7" id="KW-0863">Zinc-finger</keyword>
<dbReference type="InterPro" id="IPR023627">
    <property type="entry name" value="Rcmb_RecR"/>
</dbReference>